<dbReference type="AlphaFoldDB" id="A0A2T0XGH4"/>
<reference evidence="1 2" key="1">
    <citation type="submission" date="2018-03" db="EMBL/GenBank/DDBJ databases">
        <title>Genomic Encyclopedia of Type Strains, Phase III (KMG-III): the genomes of soil and plant-associated and newly described type strains.</title>
        <authorList>
            <person name="Whitman W."/>
        </authorList>
    </citation>
    <scope>NUCLEOTIDE SEQUENCE [LARGE SCALE GENOMIC DNA]</scope>
    <source>
        <strain evidence="1 2">MWH-P2sevCIIIb</strain>
    </source>
</reference>
<keyword evidence="2" id="KW-1185">Reference proteome</keyword>
<dbReference type="PANTHER" id="PTHR40269:SF1">
    <property type="entry name" value="OUTER MEMBRANE PROTEIN"/>
    <property type="match status" value="1"/>
</dbReference>
<dbReference type="Pfam" id="PF11737">
    <property type="entry name" value="DUF3300"/>
    <property type="match status" value="1"/>
</dbReference>
<name>A0A2T0XGH4_9BURK</name>
<dbReference type="RefSeq" id="WP_106227575.1">
    <property type="nucleotide sequence ID" value="NZ_PVTV01000013.1"/>
</dbReference>
<dbReference type="PANTHER" id="PTHR40269">
    <property type="entry name" value="OUTER MEMBRANE PROTEIN-RELATED"/>
    <property type="match status" value="1"/>
</dbReference>
<organism evidence="1 2">
    <name type="scientific">Jezberella montanilacus</name>
    <dbReference type="NCBI Taxonomy" id="323426"/>
    <lineage>
        <taxon>Bacteria</taxon>
        <taxon>Pseudomonadati</taxon>
        <taxon>Pseudomonadota</taxon>
        <taxon>Betaproteobacteria</taxon>
        <taxon>Burkholderiales</taxon>
        <taxon>Alcaligenaceae</taxon>
        <taxon>Jezberella</taxon>
    </lineage>
</organism>
<accession>A0A2T0XGH4</accession>
<evidence type="ECO:0000313" key="1">
    <source>
        <dbReference type="EMBL" id="PRY98007.1"/>
    </source>
</evidence>
<dbReference type="EMBL" id="PVTV01000013">
    <property type="protein sequence ID" value="PRY98007.1"/>
    <property type="molecule type" value="Genomic_DNA"/>
</dbReference>
<sequence length="301" mass="32709">MRLSIERKRSRDPLVMGAALAVLVICLTPAESGAQGQAVPVPSAPPAVLPQAIPGTTPSPRQLVPVTQLTSPQIQSLVAGIALYQDGLLSMMFLASAYPAELEQAQLLLPTLASVSPDQAAATIQMQNWDPSVKALLSFPGVLTMMATQPDWTRQIGDLYRFRPVELMQAVQALRKQALQHGALKSGPQMQVVVDSQGQVLINPANQQLIYVPQYNPTVVYGRWMYPSYPPYPMYNPGWGPVVFGAGIAAGAVIWATPRWRTGVVVVNRGGYNSFVGRYGYVGGVRSDGWVHGRPRNSWHR</sequence>
<proteinExistence type="predicted"/>
<evidence type="ECO:0000313" key="2">
    <source>
        <dbReference type="Proteomes" id="UP000238308"/>
    </source>
</evidence>
<dbReference type="Proteomes" id="UP000238308">
    <property type="component" value="Unassembled WGS sequence"/>
</dbReference>
<gene>
    <name evidence="1" type="ORF">BCM14_1723</name>
</gene>
<comment type="caution">
    <text evidence="1">The sequence shown here is derived from an EMBL/GenBank/DDBJ whole genome shotgun (WGS) entry which is preliminary data.</text>
</comment>
<dbReference type="OrthoDB" id="197257at2"/>
<dbReference type="InterPro" id="IPR021728">
    <property type="entry name" value="DUF3300"/>
</dbReference>
<protein>
    <submittedName>
        <fullName evidence="1">Uncharacterized protein DUF3300</fullName>
    </submittedName>
</protein>